<evidence type="ECO:0000256" key="1">
    <source>
        <dbReference type="ARBA" id="ARBA00022612"/>
    </source>
</evidence>
<feature type="transmembrane region" description="Helical" evidence="3">
    <location>
        <begin position="608"/>
        <end position="637"/>
    </location>
</feature>
<feature type="domain" description="Phage tail tape measure protein" evidence="4">
    <location>
        <begin position="303"/>
        <end position="512"/>
    </location>
</feature>
<feature type="transmembrane region" description="Helical" evidence="3">
    <location>
        <begin position="713"/>
        <end position="739"/>
    </location>
</feature>
<name>A0ABU8SI07_9LACO</name>
<evidence type="ECO:0000256" key="2">
    <source>
        <dbReference type="SAM" id="Coils"/>
    </source>
</evidence>
<keyword evidence="3" id="KW-0812">Transmembrane</keyword>
<comment type="caution">
    <text evidence="5">The sequence shown here is derived from an EMBL/GenBank/DDBJ whole genome shotgun (WGS) entry which is preliminary data.</text>
</comment>
<keyword evidence="1" id="KW-1188">Viral release from host cell</keyword>
<reference evidence="5 6" key="1">
    <citation type="submission" date="2023-10" db="EMBL/GenBank/DDBJ databases">
        <title>Holzapfeliella saturejae sp. nov. isolated from Satureja montana flowers.</title>
        <authorList>
            <person name="Alcantara C."/>
            <person name="Zuniga M."/>
            <person name="Landete J.M."/>
            <person name="Monedero V."/>
        </authorList>
    </citation>
    <scope>NUCLEOTIDE SEQUENCE [LARGE SCALE GENOMIC DNA]</scope>
    <source>
        <strain evidence="5 6">He02</strain>
    </source>
</reference>
<dbReference type="Gene3D" id="1.20.120.20">
    <property type="entry name" value="Apolipoprotein"/>
    <property type="match status" value="1"/>
</dbReference>
<dbReference type="InterPro" id="IPR010090">
    <property type="entry name" value="Phage_tape_meas"/>
</dbReference>
<feature type="transmembrane region" description="Helical" evidence="3">
    <location>
        <begin position="643"/>
        <end position="662"/>
    </location>
</feature>
<feature type="transmembrane region" description="Helical" evidence="3">
    <location>
        <begin position="745"/>
        <end position="775"/>
    </location>
</feature>
<evidence type="ECO:0000313" key="5">
    <source>
        <dbReference type="EMBL" id="MEJ6349015.1"/>
    </source>
</evidence>
<evidence type="ECO:0000313" key="6">
    <source>
        <dbReference type="Proteomes" id="UP001377804"/>
    </source>
</evidence>
<dbReference type="Proteomes" id="UP001377804">
    <property type="component" value="Unassembled WGS sequence"/>
</dbReference>
<gene>
    <name evidence="5" type="ORF">R4Y45_07250</name>
</gene>
<proteinExistence type="predicted"/>
<dbReference type="EMBL" id="JAWMWG010000006">
    <property type="protein sequence ID" value="MEJ6349015.1"/>
    <property type="molecule type" value="Genomic_DNA"/>
</dbReference>
<evidence type="ECO:0000259" key="4">
    <source>
        <dbReference type="Pfam" id="PF10145"/>
    </source>
</evidence>
<accession>A0ABU8SI07</accession>
<keyword evidence="6" id="KW-1185">Reference proteome</keyword>
<keyword evidence="3" id="KW-1133">Transmembrane helix</keyword>
<protein>
    <submittedName>
        <fullName evidence="5">Phage tail tape measure protein</fullName>
    </submittedName>
</protein>
<evidence type="ECO:0000256" key="3">
    <source>
        <dbReference type="SAM" id="Phobius"/>
    </source>
</evidence>
<feature type="transmembrane region" description="Helical" evidence="3">
    <location>
        <begin position="562"/>
        <end position="587"/>
    </location>
</feature>
<dbReference type="PANTHER" id="PTHR37813">
    <property type="entry name" value="FELS-2 PROPHAGE PROTEIN"/>
    <property type="match status" value="1"/>
</dbReference>
<dbReference type="Pfam" id="PF10145">
    <property type="entry name" value="PhageMin_Tail"/>
    <property type="match status" value="1"/>
</dbReference>
<feature type="transmembrane region" description="Helical" evidence="3">
    <location>
        <begin position="782"/>
        <end position="801"/>
    </location>
</feature>
<organism evidence="5 6">
    <name type="scientific">Holzapfeliella saturejae</name>
    <dbReference type="NCBI Taxonomy" id="3082953"/>
    <lineage>
        <taxon>Bacteria</taxon>
        <taxon>Bacillati</taxon>
        <taxon>Bacillota</taxon>
        <taxon>Bacilli</taxon>
        <taxon>Lactobacillales</taxon>
        <taxon>Lactobacillaceae</taxon>
        <taxon>Holzapfeliella</taxon>
    </lineage>
</organism>
<dbReference type="NCBIfam" id="TIGR01760">
    <property type="entry name" value="tape_meas_TP901"/>
    <property type="match status" value="1"/>
</dbReference>
<keyword evidence="3" id="KW-0472">Membrane</keyword>
<dbReference type="PANTHER" id="PTHR37813:SF1">
    <property type="entry name" value="FELS-2 PROPHAGE PROTEIN"/>
    <property type="match status" value="1"/>
</dbReference>
<dbReference type="SUPFAM" id="SSF48371">
    <property type="entry name" value="ARM repeat"/>
    <property type="match status" value="1"/>
</dbReference>
<feature type="coiled-coil region" evidence="2">
    <location>
        <begin position="110"/>
        <end position="137"/>
    </location>
</feature>
<dbReference type="InterPro" id="IPR016024">
    <property type="entry name" value="ARM-type_fold"/>
</dbReference>
<dbReference type="RefSeq" id="WP_339970562.1">
    <property type="nucleotide sequence ID" value="NZ_JAWMWG010000006.1"/>
</dbReference>
<keyword evidence="2" id="KW-0175">Coiled coil</keyword>
<sequence>MAGNIKGITIELNGDTTKLDQSLSKTEKNVKSVNGELRNVNNLLRFNPGNTELLGQKQQLLSQQISNTSSKLSTLKDAQSQVEKQFKSGDLGEDKYRAFQREVIATESKLNTYKGQLQASQNEEKNLKEETNRLTALFQSTGKKVDDFSDLLGPKMTAKIREGKASSTEIKDSINKIGRAVTDSEKDFTGFNKALSSINDGGSIKQIKKELDGLGDSSNSALQKIKSSAFAQKMKVVADGLKQAGDMAKQMAGKATSAGDEFRNASNSMIKQTGKTGDAAKDMQKAFDNIYGSTVIADSGVLADTISNVTKRFNLQGKELENVTKSIISYSKATGQDSASATNNLADVMNKFNIKASESGKVLDALVAGYQQGTFQTGELESAVSSAAPFFHELGLSVESSISMIAKWSAAGVESNEVLAGFRKARQNLTKDGGDFNAGLQKTYDAIKNSTSVTEAASTASEVFGNKAGPGLATAIKQGRLSLDDLKGGATDTSNTLKNTMGALDGTSQAQMAVQSQNLKRALSELGQAISSAVLPFIKALTPFVKDMAEKFRNLPEGIQSAIVAVGSIGAALAILAPIITSIITTIKSLSIAYKAIKEFDIISKLSALIPVIASVGWPILAVVAAIAAVIAIIMNWGTIVEWFKGIFAGLGVWIGQVVGNIKNFFSGLGKWFENLWNGMTTGVSNFIKSIQSFFDGLKTWFQQIFTEIGKLFIAYLQMCISIWTNIWNAIVSIIQAVWNVIQTIITYAIAIVATIIMTTLNVILGIWSAIWGLLGPIVQTVWNGITTTVSAAINVVSTIISNVMNFISTTWQTIWNAIVAFVQPILETISAVISTTINAISTTWQTVWNGISTVFNTVLNGIVSFATTFMATIQSIISTTINVISTTWQTVWNGISSFFTTVWNTISSTVSSVINGVSSTISSVWNGIKSTTESVWNGIKSAIQGPIETARDIVKSVIDAIKGFFSFKISWPHIPLPHFGINPSGWQIGDLLKGSIPSLAIDWHAKGGILNKPTLFTDDAGGLHGAGEAGPEAVIPLNNDTFNKLGNAIAENTDAGNVNLNLTVYGDLDSRTAKKWAQVMANELENLNRRRSLGGA</sequence>